<accession>A0ABV1GIR1</accession>
<dbReference type="EMBL" id="JBBMFA010000114">
    <property type="protein sequence ID" value="MEQ2521736.1"/>
    <property type="molecule type" value="Genomic_DNA"/>
</dbReference>
<name>A0ABV1GIR1_9FIRM</name>
<comment type="caution">
    <text evidence="2">The sequence shown here is derived from an EMBL/GenBank/DDBJ whole genome shotgun (WGS) entry which is preliminary data.</text>
</comment>
<reference evidence="2 3" key="1">
    <citation type="submission" date="2024-03" db="EMBL/GenBank/DDBJ databases">
        <title>Human intestinal bacterial collection.</title>
        <authorList>
            <person name="Pauvert C."/>
            <person name="Hitch T.C.A."/>
            <person name="Clavel T."/>
        </authorList>
    </citation>
    <scope>NUCLEOTIDE SEQUENCE [LARGE SCALE GENOMIC DNA]</scope>
    <source>
        <strain evidence="2 3">CLA-JM-H11</strain>
    </source>
</reference>
<dbReference type="PROSITE" id="PS51707">
    <property type="entry name" value="CYTH"/>
    <property type="match status" value="1"/>
</dbReference>
<sequence length="155" mass="17894">MEIERRWKIAGFPENLPLLRQAHMRQGYIATAPVVRIRTDGARCVLCFKGKGTLAREEIETDIDAETFRRLEAFIGKPLVSKDYRVYALPDGRRLEVSLVDEDLPTRFFYAEVEFDTVEQAQAYVPPADIGLQEEMTEDRGFSMSAYWKRTRLGD</sequence>
<organism evidence="2 3">
    <name type="scientific">Ruthenibacterium intestinale</name>
    <dbReference type="NCBI Taxonomy" id="3133163"/>
    <lineage>
        <taxon>Bacteria</taxon>
        <taxon>Bacillati</taxon>
        <taxon>Bacillota</taxon>
        <taxon>Clostridia</taxon>
        <taxon>Eubacteriales</taxon>
        <taxon>Oscillospiraceae</taxon>
        <taxon>Ruthenibacterium</taxon>
    </lineage>
</organism>
<dbReference type="RefSeq" id="WP_349217207.1">
    <property type="nucleotide sequence ID" value="NZ_JBBMFA010000114.1"/>
</dbReference>
<dbReference type="InterPro" id="IPR033469">
    <property type="entry name" value="CYTH-like_dom_sf"/>
</dbReference>
<dbReference type="InterPro" id="IPR023577">
    <property type="entry name" value="CYTH_domain"/>
</dbReference>
<dbReference type="SUPFAM" id="SSF55154">
    <property type="entry name" value="CYTH-like phosphatases"/>
    <property type="match status" value="1"/>
</dbReference>
<dbReference type="Proteomes" id="UP001477672">
    <property type="component" value="Unassembled WGS sequence"/>
</dbReference>
<keyword evidence="3" id="KW-1185">Reference proteome</keyword>
<dbReference type="CDD" id="cd07761">
    <property type="entry name" value="CYTH-like_CthTTM-like"/>
    <property type="match status" value="1"/>
</dbReference>
<evidence type="ECO:0000313" key="3">
    <source>
        <dbReference type="Proteomes" id="UP001477672"/>
    </source>
</evidence>
<dbReference type="Gene3D" id="2.40.320.10">
    <property type="entry name" value="Hypothetical Protein Pfu-838710-001"/>
    <property type="match status" value="1"/>
</dbReference>
<gene>
    <name evidence="2" type="ORF">WMO24_15065</name>
</gene>
<feature type="domain" description="CYTH" evidence="1">
    <location>
        <begin position="1"/>
        <end position="148"/>
    </location>
</feature>
<protein>
    <submittedName>
        <fullName evidence="2">CYTH domain-containing protein</fullName>
    </submittedName>
</protein>
<evidence type="ECO:0000313" key="2">
    <source>
        <dbReference type="EMBL" id="MEQ2521736.1"/>
    </source>
</evidence>
<evidence type="ECO:0000259" key="1">
    <source>
        <dbReference type="PROSITE" id="PS51707"/>
    </source>
</evidence>
<proteinExistence type="predicted"/>